<proteinExistence type="predicted"/>
<dbReference type="OrthoDB" id="3599at10239"/>
<organism evidence="1 2">
    <name type="scientific">Proteus phage VB_PmiS-Isfahan</name>
    <dbReference type="NCBI Taxonomy" id="1969841"/>
    <lineage>
        <taxon>Viruses</taxon>
        <taxon>Duplodnaviria</taxon>
        <taxon>Heunggongvirae</taxon>
        <taxon>Uroviricota</taxon>
        <taxon>Caudoviricetes</taxon>
        <taxon>Gorganvirus</taxon>
        <taxon>Gorganvirus isfahan</taxon>
    </lineage>
</organism>
<name>A0A1U9ZA54_9CAUD</name>
<sequence length="575" mass="64768">MGDIRSFERWADAYENDFRIWRKGEPRPDYRDVIIDRINTLNNIRTDDSLIPYLKAYYESNPVAFILDWCITYDPRNIPPVPKTMPFCVFPRQIDMVQFIYESVDNQTSGLWEKSRDYGATWIACAVSVHMWLFEPGTAIGFGSRKAELVDQLGDPKTIFAKIRQIIENLPDFLLPDGLTPKLHLTYMRCINPENGSTIIGEGGDNVGRGGRTSVYFLDEAAHVERPELIEASLGDNTNVRIDISSVNGIGNPFYRRRMNGKEWTPGDKMTKAKANILVLDWRDHPDKDQEWYDNRKKRSEEEGLSHVFAQEVDRDYAASVKGVLIPAKWVRCVFDHYEELCEMVPKSGKKVAGQDAADGGSDSSALVISHGVHVELATTDSRGADEAAPALISMAMMSGVEDYYYESTGVGAGVRVATKMMNVKSFAWTPNASVVNPFEDMIGGTQIGEEGRKSNRDYFRDYKAQSSWALRMRFKRVYDFYNEGKQFDADEIIIINPKMLNADQLERELSQPTYSTNGAGKIVIDKKPNGTKSPNLFDALVICMSPKQKLIAEETLDGVGISGIDTPDYGDSFF</sequence>
<dbReference type="EMBL" id="KY742649">
    <property type="protein sequence ID" value="AQZ54581.1"/>
    <property type="molecule type" value="Genomic_DNA"/>
</dbReference>
<dbReference type="GeneID" id="40076459"/>
<accession>A0A1U9ZA54</accession>
<keyword evidence="2" id="KW-1185">Reference proteome</keyword>
<protein>
    <submittedName>
        <fullName evidence="1">Large terminase subunit</fullName>
    </submittedName>
</protein>
<dbReference type="KEGG" id="vg:40076459"/>
<evidence type="ECO:0000313" key="1">
    <source>
        <dbReference type="EMBL" id="AQZ54581.1"/>
    </source>
</evidence>
<reference evidence="1 2" key="1">
    <citation type="journal article" date="2019" name="Genomics">
        <title>Genomic analyses of a novel bacteriophage (VB_PmiS-Isfahan) within Siphoviridae family infecting Proteus mirabilis.</title>
        <authorList>
            <person name="Yazdi M."/>
            <person name="Bouzari M."/>
            <person name="Ghaemi E.A."/>
        </authorList>
    </citation>
    <scope>NUCLEOTIDE SEQUENCE [LARGE SCALE GENOMIC DNA]</scope>
</reference>
<evidence type="ECO:0000313" key="2">
    <source>
        <dbReference type="Proteomes" id="UP000221468"/>
    </source>
</evidence>
<dbReference type="RefSeq" id="YP_009600653.1">
    <property type="nucleotide sequence ID" value="NC_041925.1"/>
</dbReference>
<dbReference type="InterPro" id="IPR027417">
    <property type="entry name" value="P-loop_NTPase"/>
</dbReference>
<dbReference type="Gene3D" id="3.40.50.300">
    <property type="entry name" value="P-loop containing nucleotide triphosphate hydrolases"/>
    <property type="match status" value="1"/>
</dbReference>
<dbReference type="Gene3D" id="3.30.420.240">
    <property type="match status" value="1"/>
</dbReference>
<dbReference type="Proteomes" id="UP000221468">
    <property type="component" value="Segment"/>
</dbReference>